<protein>
    <submittedName>
        <fullName evidence="2">Uncharacterized protein</fullName>
    </submittedName>
</protein>
<sequence length="145" mass="16222">PHACPGYLREALCRPTRPRSRYPALRSSPFNARSSQSEAPQRSCPMSPGRSLLRFHLLLRTTSTALTFFQLHASSYVQCNVPALRIAPLFLRDTHTRSCHRARRAPIRPAIGSDSHQHSISDLRAGPTTRGTGWPPRRTASSRAR</sequence>
<accession>A0A4Q9MDC9</accession>
<dbReference type="Proteomes" id="UP000292957">
    <property type="component" value="Unassembled WGS sequence"/>
</dbReference>
<feature type="region of interest" description="Disordered" evidence="1">
    <location>
        <begin position="104"/>
        <end position="145"/>
    </location>
</feature>
<feature type="compositionally biased region" description="Polar residues" evidence="1">
    <location>
        <begin position="28"/>
        <end position="40"/>
    </location>
</feature>
<dbReference type="EMBL" id="ML143490">
    <property type="protein sequence ID" value="TBU24002.1"/>
    <property type="molecule type" value="Genomic_DNA"/>
</dbReference>
<reference evidence="2" key="1">
    <citation type="submission" date="2019-01" db="EMBL/GenBank/DDBJ databases">
        <title>Draft genome sequences of three monokaryotic isolates of the white-rot basidiomycete fungus Dichomitus squalens.</title>
        <authorList>
            <consortium name="DOE Joint Genome Institute"/>
            <person name="Lopez S.C."/>
            <person name="Andreopoulos B."/>
            <person name="Pangilinan J."/>
            <person name="Lipzen A."/>
            <person name="Riley R."/>
            <person name="Ahrendt S."/>
            <person name="Ng V."/>
            <person name="Barry K."/>
            <person name="Daum C."/>
            <person name="Grigoriev I.V."/>
            <person name="Hilden K.S."/>
            <person name="Makela M.R."/>
            <person name="de Vries R.P."/>
        </authorList>
    </citation>
    <scope>NUCLEOTIDE SEQUENCE [LARGE SCALE GENOMIC DNA]</scope>
    <source>
        <strain evidence="2">OM18370.1</strain>
    </source>
</reference>
<name>A0A4Q9MDC9_9APHY</name>
<evidence type="ECO:0000313" key="2">
    <source>
        <dbReference type="EMBL" id="TBU24002.1"/>
    </source>
</evidence>
<evidence type="ECO:0000256" key="1">
    <source>
        <dbReference type="SAM" id="MobiDB-lite"/>
    </source>
</evidence>
<feature type="non-terminal residue" evidence="2">
    <location>
        <position position="1"/>
    </location>
</feature>
<proteinExistence type="predicted"/>
<gene>
    <name evidence="2" type="ORF">BD311DRAFT_44955</name>
</gene>
<feature type="compositionally biased region" description="Low complexity" evidence="1">
    <location>
        <begin position="126"/>
        <end position="139"/>
    </location>
</feature>
<organism evidence="2">
    <name type="scientific">Dichomitus squalens</name>
    <dbReference type="NCBI Taxonomy" id="114155"/>
    <lineage>
        <taxon>Eukaryota</taxon>
        <taxon>Fungi</taxon>
        <taxon>Dikarya</taxon>
        <taxon>Basidiomycota</taxon>
        <taxon>Agaricomycotina</taxon>
        <taxon>Agaricomycetes</taxon>
        <taxon>Polyporales</taxon>
        <taxon>Polyporaceae</taxon>
        <taxon>Dichomitus</taxon>
    </lineage>
</organism>
<dbReference type="AlphaFoldDB" id="A0A4Q9MDC9"/>
<feature type="region of interest" description="Disordered" evidence="1">
    <location>
        <begin position="19"/>
        <end position="46"/>
    </location>
</feature>